<evidence type="ECO:0000259" key="1">
    <source>
        <dbReference type="Pfam" id="PF01507"/>
    </source>
</evidence>
<dbReference type="Pfam" id="PF01507">
    <property type="entry name" value="PAPS_reduct"/>
    <property type="match status" value="1"/>
</dbReference>
<sequence>MPARECAGRWQAYYGCFSGGKDSVALKHVARMAGVAVDWHYNVTTIDPPELVRFIQRAHPDVKWLRSPHGPFFRRAAEVKGFPTRRTRWCCAEYKECHTAPPGQPMLMGIRAQESSARAARWGLVTARPDRGGATMVNPLLHWDAADLWSFIHGEGLAYCSLYDEGFKRLGCIGCPMNTQRERDFARWPRFRERWQYVFRRTWERRAGTTQRNGRPWFGDRYFAGWEEMWEWWLSNRPLPKDDSTQQELWP</sequence>
<feature type="domain" description="Phosphoadenosine phosphosulphate reductase" evidence="1">
    <location>
        <begin position="17"/>
        <end position="176"/>
    </location>
</feature>
<organism evidence="2">
    <name type="scientific">viral metagenome</name>
    <dbReference type="NCBI Taxonomy" id="1070528"/>
    <lineage>
        <taxon>unclassified sequences</taxon>
        <taxon>metagenomes</taxon>
        <taxon>organismal metagenomes</taxon>
    </lineage>
</organism>
<protein>
    <submittedName>
        <fullName evidence="2">Putative phosphoadenosine phosphosulfate</fullName>
    </submittedName>
</protein>
<dbReference type="PANTHER" id="PTHR43196:SF2">
    <property type="entry name" value="PHOSPHOADENOSINE PHOSPHOSULFATE REDUCTASE"/>
    <property type="match status" value="1"/>
</dbReference>
<reference evidence="2" key="1">
    <citation type="submission" date="2020-03" db="EMBL/GenBank/DDBJ databases">
        <title>The deep terrestrial virosphere.</title>
        <authorList>
            <person name="Holmfeldt K."/>
            <person name="Nilsson E."/>
            <person name="Simone D."/>
            <person name="Lopez-Fernandez M."/>
            <person name="Wu X."/>
            <person name="de Brujin I."/>
            <person name="Lundin D."/>
            <person name="Andersson A."/>
            <person name="Bertilsson S."/>
            <person name="Dopson M."/>
        </authorList>
    </citation>
    <scope>NUCLEOTIDE SEQUENCE</scope>
    <source>
        <strain evidence="2">MM415B00488</strain>
    </source>
</reference>
<dbReference type="InterPro" id="IPR050128">
    <property type="entry name" value="Sulfate_adenylyltrnsfr_sub2"/>
</dbReference>
<dbReference type="PANTHER" id="PTHR43196">
    <property type="entry name" value="SULFATE ADENYLYLTRANSFERASE SUBUNIT 2"/>
    <property type="match status" value="1"/>
</dbReference>
<dbReference type="EMBL" id="MT141522">
    <property type="protein sequence ID" value="QJA64572.1"/>
    <property type="molecule type" value="Genomic_DNA"/>
</dbReference>
<dbReference type="InterPro" id="IPR002500">
    <property type="entry name" value="PAPS_reduct_dom"/>
</dbReference>
<proteinExistence type="predicted"/>
<dbReference type="InterPro" id="IPR014729">
    <property type="entry name" value="Rossmann-like_a/b/a_fold"/>
</dbReference>
<name>A0A6M3J6T7_9ZZZZ</name>
<dbReference type="AlphaFoldDB" id="A0A6M3J6T7"/>
<dbReference type="Gene3D" id="3.40.50.620">
    <property type="entry name" value="HUPs"/>
    <property type="match status" value="1"/>
</dbReference>
<gene>
    <name evidence="2" type="ORF">MM415B00488_0020</name>
</gene>
<dbReference type="SUPFAM" id="SSF52402">
    <property type="entry name" value="Adenine nucleotide alpha hydrolases-like"/>
    <property type="match status" value="1"/>
</dbReference>
<evidence type="ECO:0000313" key="2">
    <source>
        <dbReference type="EMBL" id="QJA64572.1"/>
    </source>
</evidence>
<dbReference type="GO" id="GO:0003824">
    <property type="term" value="F:catalytic activity"/>
    <property type="evidence" value="ECO:0007669"/>
    <property type="project" value="InterPro"/>
</dbReference>
<accession>A0A6M3J6T7</accession>